<organism evidence="7 8">
    <name type="scientific">Entotheonella factor</name>
    <dbReference type="NCBI Taxonomy" id="1429438"/>
    <lineage>
        <taxon>Bacteria</taxon>
        <taxon>Pseudomonadati</taxon>
        <taxon>Nitrospinota/Tectimicrobiota group</taxon>
        <taxon>Candidatus Tectimicrobiota</taxon>
        <taxon>Candidatus Entotheonellia</taxon>
        <taxon>Candidatus Entotheonellales</taxon>
        <taxon>Candidatus Entotheonellaceae</taxon>
        <taxon>Candidatus Entotheonella</taxon>
    </lineage>
</organism>
<dbReference type="InterPro" id="IPR013005">
    <property type="entry name" value="Ribosomal_uL4-like"/>
</dbReference>
<comment type="function">
    <text evidence="5">Forms part of the polypeptide exit tunnel.</text>
</comment>
<dbReference type="AlphaFoldDB" id="W4LUJ0"/>
<proteinExistence type="inferred from homology"/>
<reference evidence="7 8" key="1">
    <citation type="journal article" date="2014" name="Nature">
        <title>An environmental bacterial taxon with a large and distinct metabolic repertoire.</title>
        <authorList>
            <person name="Wilson M.C."/>
            <person name="Mori T."/>
            <person name="Ruckert C."/>
            <person name="Uria A.R."/>
            <person name="Helf M.J."/>
            <person name="Takada K."/>
            <person name="Gernert C."/>
            <person name="Steffens U.A."/>
            <person name="Heycke N."/>
            <person name="Schmitt S."/>
            <person name="Rinke C."/>
            <person name="Helfrich E.J."/>
            <person name="Brachmann A.O."/>
            <person name="Gurgui C."/>
            <person name="Wakimoto T."/>
            <person name="Kracht M."/>
            <person name="Crusemann M."/>
            <person name="Hentschel U."/>
            <person name="Abe I."/>
            <person name="Matsunaga S."/>
            <person name="Kalinowski J."/>
            <person name="Takeyama H."/>
            <person name="Piel J."/>
        </authorList>
    </citation>
    <scope>NUCLEOTIDE SEQUENCE [LARGE SCALE GENOMIC DNA]</scope>
    <source>
        <strain evidence="8">TSY1</strain>
    </source>
</reference>
<dbReference type="HOGENOM" id="CLU_041575_5_2_7"/>
<protein>
    <recommendedName>
        <fullName evidence="4 5">Large ribosomal subunit protein uL4</fullName>
    </recommendedName>
</protein>
<dbReference type="PANTHER" id="PTHR10746:SF6">
    <property type="entry name" value="LARGE RIBOSOMAL SUBUNIT PROTEIN UL4M"/>
    <property type="match status" value="1"/>
</dbReference>
<dbReference type="PANTHER" id="PTHR10746">
    <property type="entry name" value="50S RIBOSOMAL PROTEIN L4"/>
    <property type="match status" value="1"/>
</dbReference>
<evidence type="ECO:0000256" key="4">
    <source>
        <dbReference type="ARBA" id="ARBA00035244"/>
    </source>
</evidence>
<evidence type="ECO:0000256" key="2">
    <source>
        <dbReference type="ARBA" id="ARBA00022980"/>
    </source>
</evidence>
<keyword evidence="5" id="KW-0694">RNA-binding</keyword>
<dbReference type="EMBL" id="AZHW01000207">
    <property type="protein sequence ID" value="ETX01709.1"/>
    <property type="molecule type" value="Genomic_DNA"/>
</dbReference>
<dbReference type="Pfam" id="PF00573">
    <property type="entry name" value="Ribosomal_L4"/>
    <property type="match status" value="1"/>
</dbReference>
<dbReference type="Gene3D" id="3.40.1370.10">
    <property type="match status" value="1"/>
</dbReference>
<dbReference type="GO" id="GO:0005840">
    <property type="term" value="C:ribosome"/>
    <property type="evidence" value="ECO:0007669"/>
    <property type="project" value="UniProtKB-KW"/>
</dbReference>
<dbReference type="Proteomes" id="UP000019141">
    <property type="component" value="Unassembled WGS sequence"/>
</dbReference>
<evidence type="ECO:0000256" key="5">
    <source>
        <dbReference type="HAMAP-Rule" id="MF_01328"/>
    </source>
</evidence>
<keyword evidence="2 5" id="KW-0689">Ribosomal protein</keyword>
<keyword evidence="5" id="KW-0699">rRNA-binding</keyword>
<evidence type="ECO:0000313" key="7">
    <source>
        <dbReference type="EMBL" id="ETX01709.1"/>
    </source>
</evidence>
<dbReference type="PATRIC" id="fig|1429438.4.peg.1415"/>
<comment type="subunit">
    <text evidence="5">Part of the 50S ribosomal subunit.</text>
</comment>
<dbReference type="GO" id="GO:0006412">
    <property type="term" value="P:translation"/>
    <property type="evidence" value="ECO:0007669"/>
    <property type="project" value="UniProtKB-UniRule"/>
</dbReference>
<dbReference type="GO" id="GO:0019843">
    <property type="term" value="F:rRNA binding"/>
    <property type="evidence" value="ECO:0007669"/>
    <property type="project" value="UniProtKB-UniRule"/>
</dbReference>
<gene>
    <name evidence="5" type="primary">rplD</name>
    <name evidence="7" type="ORF">ETSY1_06420</name>
</gene>
<dbReference type="GO" id="GO:0003735">
    <property type="term" value="F:structural constituent of ribosome"/>
    <property type="evidence" value="ECO:0007669"/>
    <property type="project" value="InterPro"/>
</dbReference>
<evidence type="ECO:0000256" key="6">
    <source>
        <dbReference type="SAM" id="MobiDB-lite"/>
    </source>
</evidence>
<feature type="region of interest" description="Disordered" evidence="6">
    <location>
        <begin position="49"/>
        <end position="88"/>
    </location>
</feature>
<dbReference type="InterPro" id="IPR023574">
    <property type="entry name" value="Ribosomal_uL4_dom_sf"/>
</dbReference>
<evidence type="ECO:0000256" key="3">
    <source>
        <dbReference type="ARBA" id="ARBA00023274"/>
    </source>
</evidence>
<comment type="similarity">
    <text evidence="1 5">Belongs to the universal ribosomal protein uL4 family.</text>
</comment>
<dbReference type="GO" id="GO:1990904">
    <property type="term" value="C:ribonucleoprotein complex"/>
    <property type="evidence" value="ECO:0007669"/>
    <property type="project" value="UniProtKB-KW"/>
</dbReference>
<keyword evidence="8" id="KW-1185">Reference proteome</keyword>
<evidence type="ECO:0000256" key="1">
    <source>
        <dbReference type="ARBA" id="ARBA00010528"/>
    </source>
</evidence>
<dbReference type="SUPFAM" id="SSF52166">
    <property type="entry name" value="Ribosomal protein L4"/>
    <property type="match status" value="1"/>
</dbReference>
<sequence length="216" mass="24061">MLMNIDVFDAQAQVVRQIELPDSIFGVEIKEHLLHEMVRYQLAMRRQGTAHTKNRSAVRGGGRKPWRQKGTGRARAGSRTSPVWRGGGTVFGPMPRSYALGMPKKKRRAALCVALSLKIQEQAFRVIENFDEIQQPKTRQVVSLAQCFTEQPKVLFVTGEAHEALALSARNVPTMKALPVAGLNVYDMLHHTTVICAEEAIDRIVGRLTHGTVSDH</sequence>
<dbReference type="NCBIfam" id="TIGR03953">
    <property type="entry name" value="rplD_bact"/>
    <property type="match status" value="1"/>
</dbReference>
<name>W4LUJ0_ENTF1</name>
<comment type="caution">
    <text evidence="7">The sequence shown here is derived from an EMBL/GenBank/DDBJ whole genome shotgun (WGS) entry which is preliminary data.</text>
</comment>
<comment type="function">
    <text evidence="5">One of the primary rRNA binding proteins, this protein initially binds near the 5'-end of the 23S rRNA. It is important during the early stages of 50S assembly. It makes multiple contacts with different domains of the 23S rRNA in the assembled 50S subunit and ribosome.</text>
</comment>
<evidence type="ECO:0000313" key="8">
    <source>
        <dbReference type="Proteomes" id="UP000019141"/>
    </source>
</evidence>
<dbReference type="HAMAP" id="MF_01328_B">
    <property type="entry name" value="Ribosomal_uL4_B"/>
    <property type="match status" value="1"/>
</dbReference>
<feature type="compositionally biased region" description="Basic residues" evidence="6">
    <location>
        <begin position="52"/>
        <end position="72"/>
    </location>
</feature>
<keyword evidence="3 5" id="KW-0687">Ribonucleoprotein</keyword>
<dbReference type="InterPro" id="IPR002136">
    <property type="entry name" value="Ribosomal_uL4"/>
</dbReference>
<accession>W4LUJ0</accession>